<dbReference type="CDD" id="cd18808">
    <property type="entry name" value="SF1_C_Upf1"/>
    <property type="match status" value="1"/>
</dbReference>
<keyword evidence="1" id="KW-0547">Nucleotide-binding</keyword>
<dbReference type="FunFam" id="3.40.50.300:FF:000326">
    <property type="entry name" value="P-loop containing nucleoside triphosphate hydrolase"/>
    <property type="match status" value="1"/>
</dbReference>
<dbReference type="Pfam" id="PF13086">
    <property type="entry name" value="AAA_11"/>
    <property type="match status" value="1"/>
</dbReference>
<keyword evidence="2 7" id="KW-0378">Hydrolase</keyword>
<dbReference type="PANTHER" id="PTHR10887">
    <property type="entry name" value="DNA2/NAM7 HELICASE FAMILY"/>
    <property type="match status" value="1"/>
</dbReference>
<evidence type="ECO:0000256" key="1">
    <source>
        <dbReference type="ARBA" id="ARBA00022741"/>
    </source>
</evidence>
<evidence type="ECO:0000259" key="5">
    <source>
        <dbReference type="Pfam" id="PF13086"/>
    </source>
</evidence>
<dbReference type="GO" id="GO:0004386">
    <property type="term" value="F:helicase activity"/>
    <property type="evidence" value="ECO:0007669"/>
    <property type="project" value="UniProtKB-KW"/>
</dbReference>
<keyword evidence="8" id="KW-1185">Reference proteome</keyword>
<dbReference type="EMBL" id="CACSLK010003813">
    <property type="protein sequence ID" value="CAA0809367.1"/>
    <property type="molecule type" value="Genomic_DNA"/>
</dbReference>
<dbReference type="InterPro" id="IPR041677">
    <property type="entry name" value="DNA2/NAM7_AAA_11"/>
</dbReference>
<dbReference type="SUPFAM" id="SSF52540">
    <property type="entry name" value="P-loop containing nucleoside triphosphate hydrolases"/>
    <property type="match status" value="1"/>
</dbReference>
<dbReference type="InterPro" id="IPR041679">
    <property type="entry name" value="DNA2/NAM7-like_C"/>
</dbReference>
<dbReference type="OrthoDB" id="6513042at2759"/>
<name>A0A9N7MNA2_STRHE</name>
<evidence type="ECO:0000256" key="3">
    <source>
        <dbReference type="ARBA" id="ARBA00022806"/>
    </source>
</evidence>
<evidence type="ECO:0000259" key="6">
    <source>
        <dbReference type="Pfam" id="PF13087"/>
    </source>
</evidence>
<dbReference type="Proteomes" id="UP001153555">
    <property type="component" value="Unassembled WGS sequence"/>
</dbReference>
<keyword evidence="3" id="KW-0347">Helicase</keyword>
<protein>
    <submittedName>
        <fullName evidence="7">P-loop containing nucleoside triphosphate hydrolases superfamily protein</fullName>
    </submittedName>
</protein>
<reference evidence="7" key="1">
    <citation type="submission" date="2019-12" db="EMBL/GenBank/DDBJ databases">
        <authorList>
            <person name="Scholes J."/>
        </authorList>
    </citation>
    <scope>NUCLEOTIDE SEQUENCE</scope>
</reference>
<dbReference type="GO" id="GO:0005524">
    <property type="term" value="F:ATP binding"/>
    <property type="evidence" value="ECO:0007669"/>
    <property type="project" value="UniProtKB-KW"/>
</dbReference>
<accession>A0A9N7MNA2</accession>
<keyword evidence="4" id="KW-0067">ATP-binding</keyword>
<evidence type="ECO:0000256" key="4">
    <source>
        <dbReference type="ARBA" id="ARBA00022840"/>
    </source>
</evidence>
<dbReference type="InterPro" id="IPR047187">
    <property type="entry name" value="SF1_C_Upf1"/>
</dbReference>
<dbReference type="GO" id="GO:0016787">
    <property type="term" value="F:hydrolase activity"/>
    <property type="evidence" value="ECO:0007669"/>
    <property type="project" value="UniProtKB-KW"/>
</dbReference>
<proteinExistence type="predicted"/>
<dbReference type="Pfam" id="PF13087">
    <property type="entry name" value="AAA_12"/>
    <property type="match status" value="1"/>
</dbReference>
<sequence>MVGLLEYPWEHYRQYLDQQRPESDALNVPWTFEEFVMKTFAVVRDRLIFCITGFCTHLPTSFIPRVTVKKMIDILDMLKQFNAFLHNADTGNKGWFEEALIEKEDSGGTTPNTTLCMIRLKCLKALKFLRENLQVPRRKGYVGMKNFCLKNACLIFCTVSSSAKLHIKKMKPFEMVIIDEAAQLKECESCIPLQLNGVRNAILVGDEKQLPAMVISKTCEKAGFGRSLFQRLVMLGHGRHLLDIQYRMHPSISLFPNKEFYGERITDGQIVTEKAYEKRFLKEQQFGSYSFINMTHGMEELDSRHSWINTAEVSVVAQIVSRLSKECRNSKQKVRVGCLSPYKGQVAAIQEELGNTYSTDSKDEFSVNVRTVDGFQGGEEDVIIISTVRCNRNGSVGFLDNHNRTNVALTRARYCLWIIGNSSTLLNSGSVWQRLVINANKRGCFYNAYEDVNSAIGVGDALIELRQLNSLFSTDSVLFKEAKWKVYFNRDFHQSISRYRDLGMLKQLVALLEKLSNGWRQKNKVKTVEDTYQLLELCDVKGPLKLIWTVDILGEDSTDTQVIKILDILPQSEIAEMAKKFNVVLGNYTVNQMNRCLCKKTEGDLLVPMTWPVDAISGSSELATRLAAISLRDDEPARPVTIRRNHSEWKWKIRSSTKMD</sequence>
<evidence type="ECO:0000256" key="2">
    <source>
        <dbReference type="ARBA" id="ARBA00022801"/>
    </source>
</evidence>
<dbReference type="GO" id="GO:0005694">
    <property type="term" value="C:chromosome"/>
    <property type="evidence" value="ECO:0007669"/>
    <property type="project" value="UniProtKB-ARBA"/>
</dbReference>
<evidence type="ECO:0000313" key="7">
    <source>
        <dbReference type="EMBL" id="CAA0809367.1"/>
    </source>
</evidence>
<evidence type="ECO:0000313" key="8">
    <source>
        <dbReference type="Proteomes" id="UP001153555"/>
    </source>
</evidence>
<dbReference type="AlphaFoldDB" id="A0A9N7MNA2"/>
<feature type="domain" description="DNA2/NAM7 helicase-like C-terminal" evidence="6">
    <location>
        <begin position="225"/>
        <end position="422"/>
    </location>
</feature>
<dbReference type="PANTHER" id="PTHR10887:SF522">
    <property type="entry name" value="P-LOOP CONTAINING NUCLEOSIDE TRIPHOSPHATE HYDROLASES SUPERFAMILY PROTEIN"/>
    <property type="match status" value="1"/>
</dbReference>
<organism evidence="7 8">
    <name type="scientific">Striga hermonthica</name>
    <name type="common">Purple witchweed</name>
    <name type="synonym">Buchnera hermonthica</name>
    <dbReference type="NCBI Taxonomy" id="68872"/>
    <lineage>
        <taxon>Eukaryota</taxon>
        <taxon>Viridiplantae</taxon>
        <taxon>Streptophyta</taxon>
        <taxon>Embryophyta</taxon>
        <taxon>Tracheophyta</taxon>
        <taxon>Spermatophyta</taxon>
        <taxon>Magnoliopsida</taxon>
        <taxon>eudicotyledons</taxon>
        <taxon>Gunneridae</taxon>
        <taxon>Pentapetalae</taxon>
        <taxon>asterids</taxon>
        <taxon>lamiids</taxon>
        <taxon>Lamiales</taxon>
        <taxon>Orobanchaceae</taxon>
        <taxon>Buchnereae</taxon>
        <taxon>Striga</taxon>
    </lineage>
</organism>
<feature type="domain" description="DNA2/NAM7 helicase helicase" evidence="5">
    <location>
        <begin position="137"/>
        <end position="217"/>
    </location>
</feature>
<gene>
    <name evidence="7" type="ORF">SHERM_11378</name>
</gene>
<dbReference type="InterPro" id="IPR027417">
    <property type="entry name" value="P-loop_NTPase"/>
</dbReference>
<dbReference type="InterPro" id="IPR045055">
    <property type="entry name" value="DNA2/NAM7-like"/>
</dbReference>
<comment type="caution">
    <text evidence="7">The sequence shown here is derived from an EMBL/GenBank/DDBJ whole genome shotgun (WGS) entry which is preliminary data.</text>
</comment>
<dbReference type="Gene3D" id="3.40.50.300">
    <property type="entry name" value="P-loop containing nucleotide triphosphate hydrolases"/>
    <property type="match status" value="2"/>
</dbReference>